<evidence type="ECO:0000256" key="5">
    <source>
        <dbReference type="ARBA" id="ARBA00022597"/>
    </source>
</evidence>
<keyword evidence="4" id="KW-1003">Cell membrane</keyword>
<protein>
    <submittedName>
        <fullName evidence="12">Capsular polysaccharide transport system permease protein</fullName>
    </submittedName>
</protein>
<proteinExistence type="inferred from homology"/>
<dbReference type="EMBL" id="PQGA01000001">
    <property type="protein sequence ID" value="POR55895.1"/>
    <property type="molecule type" value="Genomic_DNA"/>
</dbReference>
<evidence type="ECO:0000313" key="12">
    <source>
        <dbReference type="EMBL" id="POR55895.1"/>
    </source>
</evidence>
<dbReference type="GO" id="GO:0015774">
    <property type="term" value="P:polysaccharide transport"/>
    <property type="evidence" value="ECO:0007669"/>
    <property type="project" value="UniProtKB-KW"/>
</dbReference>
<evidence type="ECO:0000256" key="10">
    <source>
        <dbReference type="SAM" id="Phobius"/>
    </source>
</evidence>
<feature type="transmembrane region" description="Helical" evidence="10">
    <location>
        <begin position="64"/>
        <end position="82"/>
    </location>
</feature>
<evidence type="ECO:0000256" key="2">
    <source>
        <dbReference type="ARBA" id="ARBA00007783"/>
    </source>
</evidence>
<feature type="transmembrane region" description="Helical" evidence="10">
    <location>
        <begin position="111"/>
        <end position="134"/>
    </location>
</feature>
<comment type="caution">
    <text evidence="12">The sequence shown here is derived from an EMBL/GenBank/DDBJ whole genome shotgun (WGS) entry which is preliminary data.</text>
</comment>
<evidence type="ECO:0000259" key="11">
    <source>
        <dbReference type="Pfam" id="PF01061"/>
    </source>
</evidence>
<organism evidence="12 13">
    <name type="scientific">Paraburkholderia eburnea</name>
    <dbReference type="NCBI Taxonomy" id="1189126"/>
    <lineage>
        <taxon>Bacteria</taxon>
        <taxon>Pseudomonadati</taxon>
        <taxon>Pseudomonadota</taxon>
        <taxon>Betaproteobacteria</taxon>
        <taxon>Burkholderiales</taxon>
        <taxon>Burkholderiaceae</taxon>
        <taxon>Paraburkholderia</taxon>
    </lineage>
</organism>
<feature type="transmembrane region" description="Helical" evidence="10">
    <location>
        <begin position="37"/>
        <end position="58"/>
    </location>
</feature>
<feature type="transmembrane region" description="Helical" evidence="10">
    <location>
        <begin position="235"/>
        <end position="253"/>
    </location>
</feature>
<keyword evidence="8" id="KW-0625">Polysaccharide transport</keyword>
<feature type="domain" description="ABC-2 type transporter transmembrane" evidence="11">
    <location>
        <begin position="18"/>
        <end position="225"/>
    </location>
</feature>
<dbReference type="InterPro" id="IPR000412">
    <property type="entry name" value="ABC_2_transport"/>
</dbReference>
<dbReference type="OrthoDB" id="9814458at2"/>
<evidence type="ECO:0000256" key="7">
    <source>
        <dbReference type="ARBA" id="ARBA00022989"/>
    </source>
</evidence>
<dbReference type="GO" id="GO:0043190">
    <property type="term" value="C:ATP-binding cassette (ABC) transporter complex"/>
    <property type="evidence" value="ECO:0007669"/>
    <property type="project" value="InterPro"/>
</dbReference>
<evidence type="ECO:0000256" key="4">
    <source>
        <dbReference type="ARBA" id="ARBA00022475"/>
    </source>
</evidence>
<dbReference type="PANTHER" id="PTHR30413">
    <property type="entry name" value="INNER MEMBRANE TRANSPORT PERMEASE"/>
    <property type="match status" value="1"/>
</dbReference>
<keyword evidence="5" id="KW-0762">Sugar transport</keyword>
<reference evidence="12 13" key="1">
    <citation type="submission" date="2018-01" db="EMBL/GenBank/DDBJ databases">
        <title>Genomic Encyclopedia of Type Strains, Phase III (KMG-III): the genomes of soil and plant-associated and newly described type strains.</title>
        <authorList>
            <person name="Whitman W."/>
        </authorList>
    </citation>
    <scope>NUCLEOTIDE SEQUENCE [LARGE SCALE GENOMIC DNA]</scope>
    <source>
        <strain evidence="12 13">JCM 18070</strain>
    </source>
</reference>
<comment type="similarity">
    <text evidence="2">Belongs to the ABC-2 integral membrane protein family.</text>
</comment>
<keyword evidence="6 10" id="KW-0812">Transmembrane</keyword>
<dbReference type="AlphaFoldDB" id="A0A2S4MMM6"/>
<dbReference type="Proteomes" id="UP000237381">
    <property type="component" value="Unassembled WGS sequence"/>
</dbReference>
<dbReference type="InterPro" id="IPR013525">
    <property type="entry name" value="ABC2_TM"/>
</dbReference>
<evidence type="ECO:0000256" key="9">
    <source>
        <dbReference type="ARBA" id="ARBA00023136"/>
    </source>
</evidence>
<evidence type="ECO:0000256" key="6">
    <source>
        <dbReference type="ARBA" id="ARBA00022692"/>
    </source>
</evidence>
<dbReference type="Pfam" id="PF01061">
    <property type="entry name" value="ABC2_membrane"/>
    <property type="match status" value="1"/>
</dbReference>
<dbReference type="GO" id="GO:0015920">
    <property type="term" value="P:lipopolysaccharide transport"/>
    <property type="evidence" value="ECO:0007669"/>
    <property type="project" value="TreeGrafter"/>
</dbReference>
<feature type="transmembrane region" description="Helical" evidence="10">
    <location>
        <begin position="146"/>
        <end position="167"/>
    </location>
</feature>
<evidence type="ECO:0000256" key="8">
    <source>
        <dbReference type="ARBA" id="ARBA00023047"/>
    </source>
</evidence>
<evidence type="ECO:0000256" key="3">
    <source>
        <dbReference type="ARBA" id="ARBA00022448"/>
    </source>
</evidence>
<evidence type="ECO:0000313" key="13">
    <source>
        <dbReference type="Proteomes" id="UP000237381"/>
    </source>
</evidence>
<sequence length="263" mass="30065">MVTSTSLGRSFQIQRRVLGALLMREILTRYGRHNIGFMWLFFEPMTFTLGITALWSMLKVEHVTSVPITGFALTGYSSVLVWRNAVNRCLLAIEPNQSLLYHRNVRVLDIFLARVLLEISGATISFIVLTFIFVAVGWCNMPYDVLIAMEGWFLLVGYALGLGLLMGSLSDLSETIDRVWHTITYLTFPLSGAAYLVDWLPQKFQKYALYLPMVNGVEMVREGFFGPPLKFHYNWPYFLIFDAFLILFGLFMVGETGKRVEPE</sequence>
<keyword evidence="13" id="KW-1185">Reference proteome</keyword>
<gene>
    <name evidence="12" type="ORF">B0G62_101291</name>
</gene>
<feature type="transmembrane region" description="Helical" evidence="10">
    <location>
        <begin position="179"/>
        <end position="197"/>
    </location>
</feature>
<comment type="subcellular location">
    <subcellularLocation>
        <location evidence="1">Cell membrane</location>
        <topology evidence="1">Multi-pass membrane protein</topology>
    </subcellularLocation>
</comment>
<keyword evidence="7 10" id="KW-1133">Transmembrane helix</keyword>
<dbReference type="RefSeq" id="WP_103701816.1">
    <property type="nucleotide sequence ID" value="NZ_PQGA01000001.1"/>
</dbReference>
<dbReference type="PRINTS" id="PR00164">
    <property type="entry name" value="ABC2TRNSPORT"/>
</dbReference>
<name>A0A2S4MMM6_9BURK</name>
<evidence type="ECO:0000256" key="1">
    <source>
        <dbReference type="ARBA" id="ARBA00004651"/>
    </source>
</evidence>
<keyword evidence="3" id="KW-0813">Transport</keyword>
<accession>A0A2S4MMM6</accession>
<keyword evidence="9 10" id="KW-0472">Membrane</keyword>
<dbReference type="PANTHER" id="PTHR30413:SF10">
    <property type="entry name" value="CAPSULE POLYSACCHARIDE EXPORT INNER-MEMBRANE PROTEIN CTRC"/>
    <property type="match status" value="1"/>
</dbReference>
<dbReference type="GO" id="GO:0140359">
    <property type="term" value="F:ABC-type transporter activity"/>
    <property type="evidence" value="ECO:0007669"/>
    <property type="project" value="InterPro"/>
</dbReference>